<gene>
    <name evidence="5" type="ORF">BDV29DRAFT_195548</name>
</gene>
<feature type="domain" description="Carboxylesterase type B" evidence="3">
    <location>
        <begin position="95"/>
        <end position="224"/>
    </location>
</feature>
<dbReference type="AlphaFoldDB" id="A0A5N5WJ42"/>
<proteinExistence type="inferred from homology"/>
<dbReference type="Gene3D" id="3.40.50.1820">
    <property type="entry name" value="alpha/beta hydrolase"/>
    <property type="match status" value="2"/>
</dbReference>
<dbReference type="InterPro" id="IPR050309">
    <property type="entry name" value="Type-B_Carboxylest/Lipase"/>
</dbReference>
<dbReference type="SUPFAM" id="SSF53474">
    <property type="entry name" value="alpha/beta-Hydrolases"/>
    <property type="match status" value="2"/>
</dbReference>
<sequence>MARSWGSITSSGLIEGHATPWRSNVSEYLGIPYATPPTGVLRFAPPVAYQPNSTVRASAYAQRIIQTFAQQLGTSQSEDWLYLDVWTQPTTSTLKPLADEEDVVVVTFNYRLNIFGFSGAPGFPQNVTLLDQRLAVEWVYHNIAAFGGNPNRIIIFGQSAGGASVDYYSYIWTKKPLVSDLISHSETALSLKPNTPEETASYFYHVSQALGCGDSNNKTSHIAILKAVAKVPSAPSPVLPQPVFHPTVGNVTIYLITTWKNQLPGTSATCQPAPLTKNPAIFNQAAFTCPSGAAAADRAAHGDNLRSHPTSGAHHGIYTAMVFDTAAEISGISNSRPEERFAKRRRSYGNSAEARFLVPEAFEQGSHYTKMADFSEYTAPIEEWLAIEKTLTDLPKDLSIEQLKVVANQDREARSAKAMADEGSLRATGLISEVSMHDYAIPTRDGKTIEARTYRPSSVPATQRLPVYIYFHGGGFVFGTLSSEDAICSRTVVSLAAEEIPVVVVNVNYRHTPEHGFPTAWDDAEDAFHWVHDHLDDFKGDRDNVVVGGISAGAYLTASLTLAQNIGKDVSLTKRPKIRGQVLMIPPLVTEDCYASQVARLRDPAVSSYVQCEHAPILPVSRMRLFGKLLRTTVGPQAQLDRRINPGLATADEVRGLPATTFGIAGRDPLRDEGLLFAMLLSENGVPTDVNVFKGLPHGFRRFGVQLSASKKWDEVICQGIRRALSNPVPGEFVIKAH</sequence>
<dbReference type="InterPro" id="IPR002018">
    <property type="entry name" value="CarbesteraseB"/>
</dbReference>
<evidence type="ECO:0000256" key="2">
    <source>
        <dbReference type="ARBA" id="ARBA00022801"/>
    </source>
</evidence>
<dbReference type="Pfam" id="PF00135">
    <property type="entry name" value="COesterase"/>
    <property type="match status" value="2"/>
</dbReference>
<dbReference type="InterPro" id="IPR013094">
    <property type="entry name" value="AB_hydrolase_3"/>
</dbReference>
<keyword evidence="2 5" id="KW-0378">Hydrolase</keyword>
<dbReference type="Pfam" id="PF07859">
    <property type="entry name" value="Abhydrolase_3"/>
    <property type="match status" value="1"/>
</dbReference>
<dbReference type="Proteomes" id="UP000326565">
    <property type="component" value="Unassembled WGS sequence"/>
</dbReference>
<dbReference type="OrthoDB" id="408631at2759"/>
<dbReference type="EMBL" id="ML732384">
    <property type="protein sequence ID" value="KAB8068581.1"/>
    <property type="molecule type" value="Genomic_DNA"/>
</dbReference>
<evidence type="ECO:0000259" key="4">
    <source>
        <dbReference type="Pfam" id="PF07859"/>
    </source>
</evidence>
<feature type="domain" description="Carboxylesterase type B" evidence="3">
    <location>
        <begin position="9"/>
        <end position="91"/>
    </location>
</feature>
<evidence type="ECO:0000313" key="6">
    <source>
        <dbReference type="Proteomes" id="UP000326565"/>
    </source>
</evidence>
<dbReference type="PANTHER" id="PTHR11559">
    <property type="entry name" value="CARBOXYLESTERASE"/>
    <property type="match status" value="1"/>
</dbReference>
<protein>
    <submittedName>
        <fullName evidence="5">Alpha/Beta hydrolase protein</fullName>
    </submittedName>
</protein>
<dbReference type="InterPro" id="IPR019826">
    <property type="entry name" value="Carboxylesterase_B_AS"/>
</dbReference>
<evidence type="ECO:0000313" key="5">
    <source>
        <dbReference type="EMBL" id="KAB8068581.1"/>
    </source>
</evidence>
<name>A0A5N5WJ42_9EURO</name>
<reference evidence="5 6" key="1">
    <citation type="submission" date="2019-04" db="EMBL/GenBank/DDBJ databases">
        <title>Friends and foes A comparative genomics study of 23 Aspergillus species from section Flavi.</title>
        <authorList>
            <consortium name="DOE Joint Genome Institute"/>
            <person name="Kjaerbolling I."/>
            <person name="Vesth T."/>
            <person name="Frisvad J.C."/>
            <person name="Nybo J.L."/>
            <person name="Theobald S."/>
            <person name="Kildgaard S."/>
            <person name="Isbrandt T."/>
            <person name="Kuo A."/>
            <person name="Sato A."/>
            <person name="Lyhne E.K."/>
            <person name="Kogle M.E."/>
            <person name="Wiebenga A."/>
            <person name="Kun R.S."/>
            <person name="Lubbers R.J."/>
            <person name="Makela M.R."/>
            <person name="Barry K."/>
            <person name="Chovatia M."/>
            <person name="Clum A."/>
            <person name="Daum C."/>
            <person name="Haridas S."/>
            <person name="He G."/>
            <person name="LaButti K."/>
            <person name="Lipzen A."/>
            <person name="Mondo S."/>
            <person name="Riley R."/>
            <person name="Salamov A."/>
            <person name="Simmons B.A."/>
            <person name="Magnuson J.K."/>
            <person name="Henrissat B."/>
            <person name="Mortensen U.H."/>
            <person name="Larsen T.O."/>
            <person name="Devries R.P."/>
            <person name="Grigoriev I.V."/>
            <person name="Machida M."/>
            <person name="Baker S.E."/>
            <person name="Andersen M.R."/>
        </authorList>
    </citation>
    <scope>NUCLEOTIDE SEQUENCE [LARGE SCALE GENOMIC DNA]</scope>
    <source>
        <strain evidence="5 6">CBS 151.66</strain>
    </source>
</reference>
<dbReference type="PROSITE" id="PS00122">
    <property type="entry name" value="CARBOXYLESTERASE_B_1"/>
    <property type="match status" value="1"/>
</dbReference>
<dbReference type="InterPro" id="IPR029058">
    <property type="entry name" value="AB_hydrolase_fold"/>
</dbReference>
<keyword evidence="6" id="KW-1185">Reference proteome</keyword>
<organism evidence="5 6">
    <name type="scientific">Aspergillus leporis</name>
    <dbReference type="NCBI Taxonomy" id="41062"/>
    <lineage>
        <taxon>Eukaryota</taxon>
        <taxon>Fungi</taxon>
        <taxon>Dikarya</taxon>
        <taxon>Ascomycota</taxon>
        <taxon>Pezizomycotina</taxon>
        <taxon>Eurotiomycetes</taxon>
        <taxon>Eurotiomycetidae</taxon>
        <taxon>Eurotiales</taxon>
        <taxon>Aspergillaceae</taxon>
        <taxon>Aspergillus</taxon>
        <taxon>Aspergillus subgen. Circumdati</taxon>
    </lineage>
</organism>
<accession>A0A5N5WJ42</accession>
<feature type="domain" description="Alpha/beta hydrolase fold-3" evidence="4">
    <location>
        <begin position="469"/>
        <end position="700"/>
    </location>
</feature>
<comment type="similarity">
    <text evidence="1">Belongs to the type-B carboxylesterase/lipase family.</text>
</comment>
<evidence type="ECO:0000259" key="3">
    <source>
        <dbReference type="Pfam" id="PF00135"/>
    </source>
</evidence>
<evidence type="ECO:0000256" key="1">
    <source>
        <dbReference type="ARBA" id="ARBA00005964"/>
    </source>
</evidence>
<dbReference type="GO" id="GO:0016787">
    <property type="term" value="F:hydrolase activity"/>
    <property type="evidence" value="ECO:0007669"/>
    <property type="project" value="UniProtKB-KW"/>
</dbReference>